<dbReference type="AlphaFoldDB" id="A0A8X6UTV6"/>
<protein>
    <submittedName>
        <fullName evidence="1">Uncharacterized protein</fullName>
    </submittedName>
</protein>
<gene>
    <name evidence="1" type="ORF">NPIL_364411</name>
</gene>
<organism evidence="1 2">
    <name type="scientific">Nephila pilipes</name>
    <name type="common">Giant wood spider</name>
    <name type="synonym">Nephila maculata</name>
    <dbReference type="NCBI Taxonomy" id="299642"/>
    <lineage>
        <taxon>Eukaryota</taxon>
        <taxon>Metazoa</taxon>
        <taxon>Ecdysozoa</taxon>
        <taxon>Arthropoda</taxon>
        <taxon>Chelicerata</taxon>
        <taxon>Arachnida</taxon>
        <taxon>Araneae</taxon>
        <taxon>Araneomorphae</taxon>
        <taxon>Entelegynae</taxon>
        <taxon>Araneoidea</taxon>
        <taxon>Nephilidae</taxon>
        <taxon>Nephila</taxon>
    </lineage>
</organism>
<dbReference type="Proteomes" id="UP000887013">
    <property type="component" value="Unassembled WGS sequence"/>
</dbReference>
<name>A0A8X6UTV6_NEPPI</name>
<accession>A0A8X6UTV6</accession>
<reference evidence="1" key="1">
    <citation type="submission" date="2020-08" db="EMBL/GenBank/DDBJ databases">
        <title>Multicomponent nature underlies the extraordinary mechanical properties of spider dragline silk.</title>
        <authorList>
            <person name="Kono N."/>
            <person name="Nakamura H."/>
            <person name="Mori M."/>
            <person name="Yoshida Y."/>
            <person name="Ohtoshi R."/>
            <person name="Malay A.D."/>
            <person name="Moran D.A.P."/>
            <person name="Tomita M."/>
            <person name="Numata K."/>
            <person name="Arakawa K."/>
        </authorList>
    </citation>
    <scope>NUCLEOTIDE SEQUENCE</scope>
</reference>
<evidence type="ECO:0000313" key="2">
    <source>
        <dbReference type="Proteomes" id="UP000887013"/>
    </source>
</evidence>
<sequence length="116" mass="13192">MKVSRFGLLRFHVMSKFATQALLSDKRYVDDVLRDDIPFLQKGDNALYKLNIMVTLLASVNVFSVQILLCSRMEDYSNVELSSMHLAYGAADCHGHAALLLYQERFSNRSVPPHDL</sequence>
<keyword evidence="2" id="KW-1185">Reference proteome</keyword>
<dbReference type="EMBL" id="BMAW01038020">
    <property type="protein sequence ID" value="GFU50758.1"/>
    <property type="molecule type" value="Genomic_DNA"/>
</dbReference>
<comment type="caution">
    <text evidence="1">The sequence shown here is derived from an EMBL/GenBank/DDBJ whole genome shotgun (WGS) entry which is preliminary data.</text>
</comment>
<dbReference type="OrthoDB" id="6437217at2759"/>
<proteinExistence type="predicted"/>
<evidence type="ECO:0000313" key="1">
    <source>
        <dbReference type="EMBL" id="GFU50758.1"/>
    </source>
</evidence>